<sequence>MGRQAYLSKIAFGRSAFEPTEEATESDEYIQLAASRSDEALPERYREAKANNYIQLYDERGNPINPRAHAYGKQLRDAQNDVLASVGVVERRRSPAEGLPGSYEERLDELESEETVGNALALTSTVVENLCTWWIGSIRDRLLTFRIPDAIPFLQIVASERAASGNSIAYTGFTSRLVSTIGIQALVYGAYVYQPVERLLQLTRASSKTRRFIRRSKSVLTFGFRLSLEVLFYPLSYHANLQRLGLLPAQPLLPLWKSFIPFSPSSALTPLSVHHDVTSGSAVTTAKAIVTSPMVMIIAEHFYERWIYSAIFEAVETFIIRPDNADIESPDAISKDRATSILGLQRRSPQFIRNAVNRMLVLLGWAEPANLDEAETKPSPDPSTASELSIEVAGAQITDLTPVNIPHSRTDRSSTDGANDDTHSVAIPTNIAERPVRPTTPPTPPASDHGDNDPRIRITSREGIVEMEVRLPPRVISSHTEILDARPGSSSRHRVASQGNDQHATSRRHHRVTQLSTEPSQMIGAIVKAQLVGLAVLPFKLVVLRLVASHYLASQDHSGSIPRFVEPFPSPSGMSLRSLGIGMSRVALCAAFELAIDLGLWSAQYLAVVAAGKSIFGWGML</sequence>
<feature type="region of interest" description="Disordered" evidence="1">
    <location>
        <begin position="478"/>
        <end position="515"/>
    </location>
</feature>
<dbReference type="EMBL" id="JAPEUV010000016">
    <property type="protein sequence ID" value="KAJ4340493.1"/>
    <property type="molecule type" value="Genomic_DNA"/>
</dbReference>
<comment type="caution">
    <text evidence="2">The sequence shown here is derived from an EMBL/GenBank/DDBJ whole genome shotgun (WGS) entry which is preliminary data.</text>
</comment>
<feature type="region of interest" description="Disordered" evidence="1">
    <location>
        <begin position="403"/>
        <end position="455"/>
    </location>
</feature>
<organism evidence="2 3">
    <name type="scientific">Didymella glomerata</name>
    <dbReference type="NCBI Taxonomy" id="749621"/>
    <lineage>
        <taxon>Eukaryota</taxon>
        <taxon>Fungi</taxon>
        <taxon>Dikarya</taxon>
        <taxon>Ascomycota</taxon>
        <taxon>Pezizomycotina</taxon>
        <taxon>Dothideomycetes</taxon>
        <taxon>Pleosporomycetidae</taxon>
        <taxon>Pleosporales</taxon>
        <taxon>Pleosporineae</taxon>
        <taxon>Didymellaceae</taxon>
        <taxon>Didymella</taxon>
    </lineage>
</organism>
<dbReference type="Proteomes" id="UP001140562">
    <property type="component" value="Unassembled WGS sequence"/>
</dbReference>
<protein>
    <submittedName>
        <fullName evidence="2">Uncharacterized protein</fullName>
    </submittedName>
</protein>
<keyword evidence="3" id="KW-1185">Reference proteome</keyword>
<dbReference type="OrthoDB" id="5383784at2759"/>
<evidence type="ECO:0000313" key="3">
    <source>
        <dbReference type="Proteomes" id="UP001140562"/>
    </source>
</evidence>
<evidence type="ECO:0000313" key="2">
    <source>
        <dbReference type="EMBL" id="KAJ4340493.1"/>
    </source>
</evidence>
<evidence type="ECO:0000256" key="1">
    <source>
        <dbReference type="SAM" id="MobiDB-lite"/>
    </source>
</evidence>
<name>A0A9W8X5N0_9PLEO</name>
<accession>A0A9W8X5N0</accession>
<proteinExistence type="predicted"/>
<reference evidence="2" key="1">
    <citation type="submission" date="2022-10" db="EMBL/GenBank/DDBJ databases">
        <title>Tapping the CABI collections for fungal endophytes: first genome assemblies for Collariella, Neodidymelliopsis, Ascochyta clinopodiicola, Didymella pomorum, Didymosphaeria variabile, Neocosmospora piperis and Neocucurbitaria cava.</title>
        <authorList>
            <person name="Hill R."/>
        </authorList>
    </citation>
    <scope>NUCLEOTIDE SEQUENCE</scope>
    <source>
        <strain evidence="2">IMI 360193</strain>
    </source>
</reference>
<dbReference type="AlphaFoldDB" id="A0A9W8X5N0"/>
<gene>
    <name evidence="2" type="ORF">N0V87_002478</name>
</gene>